<evidence type="ECO:0000256" key="8">
    <source>
        <dbReference type="ARBA" id="ARBA00023180"/>
    </source>
</evidence>
<protein>
    <recommendedName>
        <fullName evidence="10">Leucine-rich repeat-containing N-terminal plant-type domain-containing protein</fullName>
    </recommendedName>
</protein>
<keyword evidence="3 9" id="KW-0812">Transmembrane</keyword>
<evidence type="ECO:0000256" key="5">
    <source>
        <dbReference type="ARBA" id="ARBA00022737"/>
    </source>
</evidence>
<keyword evidence="2" id="KW-0433">Leucine-rich repeat</keyword>
<evidence type="ECO:0000256" key="1">
    <source>
        <dbReference type="ARBA" id="ARBA00004479"/>
    </source>
</evidence>
<dbReference type="PANTHER" id="PTHR48061:SF51">
    <property type="entry name" value="RECEPTOR LIKE PROTEIN 30-LIKE"/>
    <property type="match status" value="1"/>
</dbReference>
<evidence type="ECO:0000256" key="4">
    <source>
        <dbReference type="ARBA" id="ARBA00022729"/>
    </source>
</evidence>
<comment type="subcellular location">
    <subcellularLocation>
        <location evidence="1">Membrane</location>
        <topology evidence="1">Single-pass type I membrane protein</topology>
    </subcellularLocation>
</comment>
<dbReference type="Pfam" id="PF00560">
    <property type="entry name" value="LRR_1"/>
    <property type="match status" value="6"/>
</dbReference>
<reference evidence="11" key="1">
    <citation type="journal article" date="2017" name="Nature">
        <title>The genome of Chenopodium quinoa.</title>
        <authorList>
            <person name="Jarvis D.E."/>
            <person name="Ho Y.S."/>
            <person name="Lightfoot D.J."/>
            <person name="Schmoeckel S.M."/>
            <person name="Li B."/>
            <person name="Borm T.J.A."/>
            <person name="Ohyanagi H."/>
            <person name="Mineta K."/>
            <person name="Michell C.T."/>
            <person name="Saber N."/>
            <person name="Kharbatia N.M."/>
            <person name="Rupper R.R."/>
            <person name="Sharp A.R."/>
            <person name="Dally N."/>
            <person name="Boughton B.A."/>
            <person name="Woo Y.H."/>
            <person name="Gao G."/>
            <person name="Schijlen E.G.W.M."/>
            <person name="Guo X."/>
            <person name="Momin A.A."/>
            <person name="Negrao S."/>
            <person name="Al-Babili S."/>
            <person name="Gehring C."/>
            <person name="Roessner U."/>
            <person name="Jung C."/>
            <person name="Murphy K."/>
            <person name="Arold S.T."/>
            <person name="Gojobori T."/>
            <person name="van der Linden C.G."/>
            <person name="van Loo E.N."/>
            <person name="Jellen E.N."/>
            <person name="Maughan P.J."/>
            <person name="Tester M."/>
        </authorList>
    </citation>
    <scope>NUCLEOTIDE SEQUENCE [LARGE SCALE GENOMIC DNA]</scope>
    <source>
        <strain evidence="11">cv. PI 614886</strain>
    </source>
</reference>
<dbReference type="Pfam" id="PF08263">
    <property type="entry name" value="LRRNT_2"/>
    <property type="match status" value="1"/>
</dbReference>
<evidence type="ECO:0000259" key="10">
    <source>
        <dbReference type="Pfam" id="PF08263"/>
    </source>
</evidence>
<keyword evidence="8" id="KW-0325">Glycoprotein</keyword>
<evidence type="ECO:0000256" key="3">
    <source>
        <dbReference type="ARBA" id="ARBA00022692"/>
    </source>
</evidence>
<keyword evidence="6 9" id="KW-1133">Transmembrane helix</keyword>
<dbReference type="Proteomes" id="UP000596660">
    <property type="component" value="Unplaced"/>
</dbReference>
<keyword evidence="12" id="KW-1185">Reference proteome</keyword>
<dbReference type="AlphaFoldDB" id="A0A803L7X4"/>
<dbReference type="PROSITE" id="PS51257">
    <property type="entry name" value="PROKAR_LIPOPROTEIN"/>
    <property type="match status" value="1"/>
</dbReference>
<keyword evidence="4" id="KW-0732">Signal</keyword>
<dbReference type="EnsemblPlants" id="AUR62007963-RA">
    <property type="protein sequence ID" value="AUR62007963-RA:cds"/>
    <property type="gene ID" value="AUR62007963"/>
</dbReference>
<name>A0A803L7X4_CHEQI</name>
<dbReference type="Gene3D" id="3.80.10.10">
    <property type="entry name" value="Ribonuclease Inhibitor"/>
    <property type="match status" value="2"/>
</dbReference>
<dbReference type="SUPFAM" id="SSF52058">
    <property type="entry name" value="L domain-like"/>
    <property type="match status" value="2"/>
</dbReference>
<evidence type="ECO:0000256" key="7">
    <source>
        <dbReference type="ARBA" id="ARBA00023136"/>
    </source>
</evidence>
<keyword evidence="7 9" id="KW-0472">Membrane</keyword>
<dbReference type="PANTHER" id="PTHR48061">
    <property type="entry name" value="LEUCINE-RICH REPEAT RECEPTOR PROTEIN KINASE EMS1-LIKE-RELATED"/>
    <property type="match status" value="1"/>
</dbReference>
<reference evidence="11" key="2">
    <citation type="submission" date="2021-03" db="UniProtKB">
        <authorList>
            <consortium name="EnsemblPlants"/>
        </authorList>
    </citation>
    <scope>IDENTIFICATION</scope>
</reference>
<evidence type="ECO:0000313" key="12">
    <source>
        <dbReference type="Proteomes" id="UP000596660"/>
    </source>
</evidence>
<dbReference type="InterPro" id="IPR001611">
    <property type="entry name" value="Leu-rich_rpt"/>
</dbReference>
<dbReference type="Pfam" id="PF13855">
    <property type="entry name" value="LRR_8"/>
    <property type="match status" value="1"/>
</dbReference>
<keyword evidence="5" id="KW-0677">Repeat</keyword>
<sequence>MMGIEMKKIPLISSSFLFLLIIVWTLCSCHHTQYFVLSQCLDNEKSILLEFKDNFRFSSPDASAKLKIWNQSTDCCQWSGVECDSDSRVASLDLSREQITGSIGNSSSLFRLQHLQVLDLSSNHIEGSIPSSIDSRKLLVNESTSTTSCRLSDMNLSNNNFDGPIPMWIFQQCKYLLRLDLSLNRFDGTLKLDPLNQISNIGPKYPGLDFRHVHWNFSCNRLVELEPPLPISNLTDYGHNIYIDLHSNNFQGKFPPLPFKIANLDCSNNNFTSIDPDFGIYLSRTFFLSFSNNSLYGSIPTALCNTTSLRLINLEYNYLDGTIPDCLGFLYFLTVLNLKGNNLRGVIPANFGDNVRYLQTLDLNGNFFQGRVPRSLANIEGLRVLDLGNNRFNDVFPCHLKRLPNLQVLILRSNEFYGTVGCRKVNHSIWPMLQIMDLAVNNFRGELRAKHLFNWRSMMVGTSDQQLQQGRLISDVAPGSCVNVNQRYYQNTATVTLKGNTYELQYILTIFSIIDFSNNLLHGELPVELGNLNGLVVLNLSHNSFSGKIPPSIGNLSQIQSLDLSCNIFSERIPTQLANLNFLGYLNLSYNKLSGKIPTSTQLQSFDASSYEGNQGLYGPPLAPFNGNEVDPRTNSQGSDWSSKSVLEWMLMGAEVGFPVGITVILGPLLYIRRYREWYCSYLHILVMKILCKEGYARRRRRVRQQRRRR</sequence>
<dbReference type="InterPro" id="IPR046956">
    <property type="entry name" value="RLP23-like"/>
</dbReference>
<accession>A0A803L7X4</accession>
<dbReference type="InterPro" id="IPR013210">
    <property type="entry name" value="LRR_N_plant-typ"/>
</dbReference>
<feature type="transmembrane region" description="Helical" evidence="9">
    <location>
        <begin position="649"/>
        <end position="672"/>
    </location>
</feature>
<evidence type="ECO:0000256" key="9">
    <source>
        <dbReference type="SAM" id="Phobius"/>
    </source>
</evidence>
<feature type="domain" description="Leucine-rich repeat-containing N-terminal plant-type" evidence="10">
    <location>
        <begin position="42"/>
        <end position="84"/>
    </location>
</feature>
<dbReference type="PROSITE" id="PS51450">
    <property type="entry name" value="LRR"/>
    <property type="match status" value="1"/>
</dbReference>
<gene>
    <name evidence="11" type="primary">LOC110685729</name>
</gene>
<dbReference type="GO" id="GO:0016020">
    <property type="term" value="C:membrane"/>
    <property type="evidence" value="ECO:0007669"/>
    <property type="project" value="UniProtKB-SubCell"/>
</dbReference>
<dbReference type="Gramene" id="AUR62007963-RA">
    <property type="protein sequence ID" value="AUR62007963-RA:cds"/>
    <property type="gene ID" value="AUR62007963"/>
</dbReference>
<organism evidence="11 12">
    <name type="scientific">Chenopodium quinoa</name>
    <name type="common">Quinoa</name>
    <dbReference type="NCBI Taxonomy" id="63459"/>
    <lineage>
        <taxon>Eukaryota</taxon>
        <taxon>Viridiplantae</taxon>
        <taxon>Streptophyta</taxon>
        <taxon>Embryophyta</taxon>
        <taxon>Tracheophyta</taxon>
        <taxon>Spermatophyta</taxon>
        <taxon>Magnoliopsida</taxon>
        <taxon>eudicotyledons</taxon>
        <taxon>Gunneridae</taxon>
        <taxon>Pentapetalae</taxon>
        <taxon>Caryophyllales</taxon>
        <taxon>Chenopodiaceae</taxon>
        <taxon>Chenopodioideae</taxon>
        <taxon>Atripliceae</taxon>
        <taxon>Chenopodium</taxon>
    </lineage>
</organism>
<evidence type="ECO:0000313" key="11">
    <source>
        <dbReference type="EnsemblPlants" id="AUR62007963-RA:cds"/>
    </source>
</evidence>
<proteinExistence type="predicted"/>
<dbReference type="FunFam" id="3.80.10.10:FF:000095">
    <property type="entry name" value="LRR receptor-like serine/threonine-protein kinase GSO1"/>
    <property type="match status" value="1"/>
</dbReference>
<evidence type="ECO:0000256" key="2">
    <source>
        <dbReference type="ARBA" id="ARBA00022614"/>
    </source>
</evidence>
<dbReference type="InterPro" id="IPR032675">
    <property type="entry name" value="LRR_dom_sf"/>
</dbReference>
<evidence type="ECO:0000256" key="6">
    <source>
        <dbReference type="ARBA" id="ARBA00022989"/>
    </source>
</evidence>